<feature type="signal peptide" evidence="2">
    <location>
        <begin position="1"/>
        <end position="25"/>
    </location>
</feature>
<dbReference type="RefSeq" id="XP_052126138.1">
    <property type="nucleotide sequence ID" value="XM_052270178.1"/>
</dbReference>
<feature type="region of interest" description="Disordered" evidence="1">
    <location>
        <begin position="1106"/>
        <end position="1140"/>
    </location>
</feature>
<dbReference type="Proteomes" id="UP000504606">
    <property type="component" value="Unplaced"/>
</dbReference>
<keyword evidence="3" id="KW-1185">Reference proteome</keyword>
<feature type="compositionally biased region" description="Polar residues" evidence="1">
    <location>
        <begin position="1190"/>
        <end position="1201"/>
    </location>
</feature>
<evidence type="ECO:0000256" key="2">
    <source>
        <dbReference type="SAM" id="SignalP"/>
    </source>
</evidence>
<reference evidence="4 5" key="1">
    <citation type="submission" date="2025-04" db="UniProtKB">
        <authorList>
            <consortium name="RefSeq"/>
        </authorList>
    </citation>
    <scope>IDENTIFICATION</scope>
    <source>
        <tissue evidence="4 5">Whole organism</tissue>
    </source>
</reference>
<name>A0A6J1TSR5_FRAOC</name>
<gene>
    <name evidence="4 5" type="primary">LOC113217852</name>
</gene>
<feature type="region of interest" description="Disordered" evidence="1">
    <location>
        <begin position="1186"/>
        <end position="1219"/>
    </location>
</feature>
<feature type="region of interest" description="Disordered" evidence="1">
    <location>
        <begin position="361"/>
        <end position="380"/>
    </location>
</feature>
<feature type="region of interest" description="Disordered" evidence="1">
    <location>
        <begin position="933"/>
        <end position="954"/>
    </location>
</feature>
<dbReference type="AlphaFoldDB" id="A0A6J1TSR5"/>
<keyword evidence="2" id="KW-0732">Signal</keyword>
<dbReference type="GeneID" id="113217852"/>
<feature type="compositionally biased region" description="Low complexity" evidence="1">
    <location>
        <begin position="792"/>
        <end position="815"/>
    </location>
</feature>
<protein>
    <submittedName>
        <fullName evidence="4">Titin-like isoform X1</fullName>
    </submittedName>
    <submittedName>
        <fullName evidence="5">Titin-like isoform X2</fullName>
    </submittedName>
</protein>
<feature type="compositionally biased region" description="Low complexity" evidence="1">
    <location>
        <begin position="423"/>
        <end position="434"/>
    </location>
</feature>
<feature type="compositionally biased region" description="Polar residues" evidence="1">
    <location>
        <begin position="1106"/>
        <end position="1117"/>
    </location>
</feature>
<feature type="region of interest" description="Disordered" evidence="1">
    <location>
        <begin position="792"/>
        <end position="898"/>
    </location>
</feature>
<organism evidence="3 4">
    <name type="scientific">Frankliniella occidentalis</name>
    <name type="common">Western flower thrips</name>
    <name type="synonym">Euthrips occidentalis</name>
    <dbReference type="NCBI Taxonomy" id="133901"/>
    <lineage>
        <taxon>Eukaryota</taxon>
        <taxon>Metazoa</taxon>
        <taxon>Ecdysozoa</taxon>
        <taxon>Arthropoda</taxon>
        <taxon>Hexapoda</taxon>
        <taxon>Insecta</taxon>
        <taxon>Pterygota</taxon>
        <taxon>Neoptera</taxon>
        <taxon>Paraneoptera</taxon>
        <taxon>Thysanoptera</taxon>
        <taxon>Terebrantia</taxon>
        <taxon>Thripoidea</taxon>
        <taxon>Thripidae</taxon>
        <taxon>Frankliniella</taxon>
    </lineage>
</organism>
<feature type="compositionally biased region" description="Polar residues" evidence="1">
    <location>
        <begin position="696"/>
        <end position="706"/>
    </location>
</feature>
<dbReference type="PANTHER" id="PTHR24110">
    <property type="entry name" value="CENTROSOMAL PROTEIN OF 78 KDA"/>
    <property type="match status" value="1"/>
</dbReference>
<evidence type="ECO:0000313" key="4">
    <source>
        <dbReference type="RefSeq" id="XP_026293706.2"/>
    </source>
</evidence>
<evidence type="ECO:0000256" key="1">
    <source>
        <dbReference type="SAM" id="MobiDB-lite"/>
    </source>
</evidence>
<accession>A0A6J1TSR5</accession>
<evidence type="ECO:0000313" key="5">
    <source>
        <dbReference type="RefSeq" id="XP_052126138.1"/>
    </source>
</evidence>
<proteinExistence type="predicted"/>
<feature type="region of interest" description="Disordered" evidence="1">
    <location>
        <begin position="553"/>
        <end position="588"/>
    </location>
</feature>
<dbReference type="PROSITE" id="PS51257">
    <property type="entry name" value="PROKAR_LIPOPROTEIN"/>
    <property type="match status" value="1"/>
</dbReference>
<feature type="compositionally biased region" description="Pro residues" evidence="1">
    <location>
        <begin position="871"/>
        <end position="881"/>
    </location>
</feature>
<dbReference type="KEGG" id="foc:113217852"/>
<dbReference type="PANTHER" id="PTHR24110:SF3">
    <property type="entry name" value="CENTROSOMAL PROTEIN OF 78 KDA"/>
    <property type="match status" value="1"/>
</dbReference>
<feature type="region of interest" description="Disordered" evidence="1">
    <location>
        <begin position="493"/>
        <end position="520"/>
    </location>
</feature>
<feature type="chain" id="PRO_5044639572" evidence="2">
    <location>
        <begin position="26"/>
        <end position="1219"/>
    </location>
</feature>
<dbReference type="RefSeq" id="XP_026293706.2">
    <property type="nucleotide sequence ID" value="XM_026437921.2"/>
</dbReference>
<feature type="region of interest" description="Disordered" evidence="1">
    <location>
        <begin position="696"/>
        <end position="738"/>
    </location>
</feature>
<feature type="compositionally biased region" description="Low complexity" evidence="1">
    <location>
        <begin position="553"/>
        <end position="576"/>
    </location>
</feature>
<feature type="compositionally biased region" description="Low complexity" evidence="1">
    <location>
        <begin position="937"/>
        <end position="953"/>
    </location>
</feature>
<feature type="region of interest" description="Disordered" evidence="1">
    <location>
        <begin position="416"/>
        <end position="436"/>
    </location>
</feature>
<dbReference type="OrthoDB" id="10676995at2759"/>
<feature type="compositionally biased region" description="Pro residues" evidence="1">
    <location>
        <begin position="717"/>
        <end position="729"/>
    </location>
</feature>
<feature type="compositionally biased region" description="Low complexity" evidence="1">
    <location>
        <begin position="841"/>
        <end position="851"/>
    </location>
</feature>
<evidence type="ECO:0000313" key="3">
    <source>
        <dbReference type="Proteomes" id="UP000504606"/>
    </source>
</evidence>
<sequence>MWRQSAARGLVAAVLVTVLVACAEAHAVPSSRTWPCSHAAAENSPEVLQLLRKTGNAFKQVGDILLKKTGAAPSSATSAQSPPSAALYRPRPAATVPHYGGVYPHPYYYYHHHPHSVPIPSAQPSMYPVHYPHYVPAPQMQYSVQAAAQQEAQVYPPELSNHLVSLANEYEQAAQNECSCGNVEVNMRQGPSSLAAGKASDIVVEVTLGDLTQAEEEQGQQQQCAAEQQKKTVNILNISEASEQGGEIDADTTGKASSSASIEEKTIEEADETHTIQVVEAIKLQPETSPLQVETFDNTAAAVEKTIKETVVVKSETEESKTIVSNNGETVINVKTYEESFPKTQEEEDFLGDDQEEEEEVLEEQSYIPELPQPSNSYEEKVEVVEVKEEKLEELKKEASVVSEMVETVDIEQKETVDKKTTVTETKTVTQTETANKPQEDVKIIVVDVDNNVAKKNTTQTATGDAQYVEYDYEYVDETPDCVDNDAKDLQKYFPSSQSASKSVPKYAGESEEKKSHLQEGEHLLAERPHPVENVQVVIKGTSGQTYAEGLQVHSAAAQQQQAQSTAHYHHAAQAPHPAPQPKPKPAVAFDVPCEAHYGIPKPGHRQRQQQQQIQQQKQWQQQQIQQQQQWQQQQQQQQLQQQQQQQQQQQFKQQQIQQQLLQQQQIQQLLIEQQQIQQQQIQKQQQQIQQQQQDDLTQTNVQSHHVTSHKMRHYPAPQPQPWPVPQTPAPDCEPEPEPIVCEQVQSAQPAQSQQAAGFQYQAAPPVFYARPTPQPTPQYVAGPPVYYARPTPAAAPQQPSPQYVAGPPVYYARPTPAPAPQQPSPQYVAGPPVFYARPTPASAPQQPSPQYVAGSPVSYERPTPKSVPQQPAPQYIPGPPVYYERPAPKSVPQQPTTKYLPGPAVYYAPQQQTVQTKKSTVTQYKSSAAHPAYGYSSQQTQSQSSQPASSATYAKVAPASDFASFGQGLHHRQQQQQQTAWIQPAVQSNTQQAASKILVGAVRDATKQQSKSSKTTPAQYPTYYFTAHSDSIYAPPMIKNIKKQPAQTPAAKPSAIFDFNETPGSAEQDSAEVIPQRYASEVDYKPAVATPARAPAVQSFSTLVEDSAEDQPTFQLQKKPAPTTRVVEPPARRFSAPVKSSAIEKEPAFSVQSYSVPVEDDIDVFESSEPLELAKFPSSVSSIKIEKQPVSSEKATASAGTSGGHILTEASLPEDEEW</sequence>
<feature type="compositionally biased region" description="Basic and acidic residues" evidence="1">
    <location>
        <begin position="509"/>
        <end position="520"/>
    </location>
</feature>